<proteinExistence type="predicted"/>
<dbReference type="AlphaFoldDB" id="A0A915D265"/>
<reference evidence="3" key="1">
    <citation type="submission" date="2022-11" db="UniProtKB">
        <authorList>
            <consortium name="WormBaseParasite"/>
        </authorList>
    </citation>
    <scope>IDENTIFICATION</scope>
</reference>
<keyword evidence="1" id="KW-0472">Membrane</keyword>
<name>A0A915D265_9BILA</name>
<evidence type="ECO:0000313" key="3">
    <source>
        <dbReference type="WBParaSite" id="jg14599"/>
    </source>
</evidence>
<evidence type="ECO:0000256" key="1">
    <source>
        <dbReference type="SAM" id="Phobius"/>
    </source>
</evidence>
<keyword evidence="2" id="KW-1185">Reference proteome</keyword>
<evidence type="ECO:0000313" key="2">
    <source>
        <dbReference type="Proteomes" id="UP000887574"/>
    </source>
</evidence>
<feature type="transmembrane region" description="Helical" evidence="1">
    <location>
        <begin position="134"/>
        <end position="157"/>
    </location>
</feature>
<feature type="transmembrane region" description="Helical" evidence="1">
    <location>
        <begin position="20"/>
        <end position="41"/>
    </location>
</feature>
<keyword evidence="1" id="KW-1133">Transmembrane helix</keyword>
<feature type="transmembrane region" description="Helical" evidence="1">
    <location>
        <begin position="225"/>
        <end position="245"/>
    </location>
</feature>
<dbReference type="Proteomes" id="UP000887574">
    <property type="component" value="Unplaced"/>
</dbReference>
<keyword evidence="1" id="KW-0812">Transmembrane</keyword>
<feature type="transmembrane region" description="Helical" evidence="1">
    <location>
        <begin position="93"/>
        <end position="114"/>
    </location>
</feature>
<feature type="transmembrane region" description="Helical" evidence="1">
    <location>
        <begin position="185"/>
        <end position="204"/>
    </location>
</feature>
<protein>
    <submittedName>
        <fullName evidence="3">Uncharacterized protein</fullName>
    </submittedName>
</protein>
<feature type="transmembrane region" description="Helical" evidence="1">
    <location>
        <begin position="53"/>
        <end position="73"/>
    </location>
</feature>
<sequence>MSLAQQRPYLTYLNFVETVISWICQVSAFFLMSHLIYCGFYRKCRLKVNGFSNTMLVYMFTHAIFCFLCSICIFDTMKEWRPLATAPYDAYRIYFQGVIPMGYATVSAIPIFFLTLNRCLALKWGAYYEKKTGWIFFIISIGLIILFFCISLIITLVELPLQMDLVAECTFFSCMLVKYKTRPQLFIKLTFGFLNLVTGCYFFYLLRSESKLHVVRKTRVVKITLFLEIGFNIIPTYVSFFFNLITGESAANILGQYVAMFSCADAACSGIILSFIFLRRKTSQVVCSSTPPIMISTVTKH</sequence>
<organism evidence="2 3">
    <name type="scientific">Ditylenchus dipsaci</name>
    <dbReference type="NCBI Taxonomy" id="166011"/>
    <lineage>
        <taxon>Eukaryota</taxon>
        <taxon>Metazoa</taxon>
        <taxon>Ecdysozoa</taxon>
        <taxon>Nematoda</taxon>
        <taxon>Chromadorea</taxon>
        <taxon>Rhabditida</taxon>
        <taxon>Tylenchina</taxon>
        <taxon>Tylenchomorpha</taxon>
        <taxon>Sphaerularioidea</taxon>
        <taxon>Anguinidae</taxon>
        <taxon>Anguininae</taxon>
        <taxon>Ditylenchus</taxon>
    </lineage>
</organism>
<feature type="transmembrane region" description="Helical" evidence="1">
    <location>
        <begin position="257"/>
        <end position="278"/>
    </location>
</feature>
<accession>A0A915D265</accession>
<dbReference type="WBParaSite" id="jg14599">
    <property type="protein sequence ID" value="jg14599"/>
    <property type="gene ID" value="jg14599"/>
</dbReference>